<dbReference type="EMBL" id="AOTD01000083">
    <property type="protein sequence ID" value="EMG31030.1"/>
    <property type="molecule type" value="Genomic_DNA"/>
</dbReference>
<comment type="caution">
    <text evidence="2">The sequence shown here is derived from an EMBL/GenBank/DDBJ whole genome shotgun (WGS) entry which is preliminary data.</text>
</comment>
<keyword evidence="1" id="KW-0812">Transmembrane</keyword>
<dbReference type="STRING" id="1073353.H740_03417"/>
<dbReference type="Proteomes" id="UP000011782">
    <property type="component" value="Unassembled WGS sequence"/>
</dbReference>
<gene>
    <name evidence="2" type="ORF">H740_03417</name>
</gene>
<proteinExistence type="predicted"/>
<evidence type="ECO:0000313" key="3">
    <source>
        <dbReference type="Proteomes" id="UP000011782"/>
    </source>
</evidence>
<accession>M3H027</accession>
<keyword evidence="1" id="KW-0472">Membrane</keyword>
<name>M3H027_9BACT</name>
<feature type="transmembrane region" description="Helical" evidence="1">
    <location>
        <begin position="12"/>
        <end position="30"/>
    </location>
</feature>
<sequence>MLDNMSVQKRVLLATVLSFIFFIAYDYFFIPKNLPLDQNQTVAAQQSSQANAAP</sequence>
<dbReference type="AlphaFoldDB" id="M3H027"/>
<keyword evidence="1" id="KW-1133">Transmembrane helix</keyword>
<evidence type="ECO:0000313" key="2">
    <source>
        <dbReference type="EMBL" id="EMG31030.1"/>
    </source>
</evidence>
<organism evidence="2 3">
    <name type="scientific">Campylobacter showae CC57C</name>
    <dbReference type="NCBI Taxonomy" id="1073353"/>
    <lineage>
        <taxon>Bacteria</taxon>
        <taxon>Pseudomonadati</taxon>
        <taxon>Campylobacterota</taxon>
        <taxon>Epsilonproteobacteria</taxon>
        <taxon>Campylobacterales</taxon>
        <taxon>Campylobacteraceae</taxon>
        <taxon>Campylobacter</taxon>
    </lineage>
</organism>
<evidence type="ECO:0000256" key="1">
    <source>
        <dbReference type="SAM" id="Phobius"/>
    </source>
</evidence>
<feature type="non-terminal residue" evidence="2">
    <location>
        <position position="54"/>
    </location>
</feature>
<protein>
    <submittedName>
        <fullName evidence="2">Membrane protein insertase</fullName>
    </submittedName>
</protein>
<reference evidence="2 3" key="1">
    <citation type="submission" date="2013-02" db="EMBL/GenBank/DDBJ databases">
        <title>Co-occurrence of anaerobic bacteria in colorectal carcinomas.</title>
        <authorList>
            <person name="Holt R.A."/>
            <person name="Warren R.L."/>
            <person name="Allen-Vercoe E."/>
            <person name="Pleasance S."/>
            <person name="Freeman D.J."/>
            <person name="Watson P."/>
            <person name="Moore R."/>
            <person name="Cochrane K."/>
        </authorList>
    </citation>
    <scope>NUCLEOTIDE SEQUENCE [LARGE SCALE GENOMIC DNA]</scope>
    <source>
        <strain evidence="2 3">CC57C</strain>
    </source>
</reference>